<dbReference type="EMBL" id="RJKE01000001">
    <property type="protein sequence ID" value="ROO89342.1"/>
    <property type="molecule type" value="Genomic_DNA"/>
</dbReference>
<name>A0A3N1D737_9ACTN</name>
<dbReference type="PANTHER" id="PTHR43252:SF2">
    <property type="entry name" value="TRANSCRIPTION REGULATOR, PADR-LIKE FAMILY"/>
    <property type="match status" value="1"/>
</dbReference>
<dbReference type="OrthoDB" id="8443918at2"/>
<accession>A0A3N1D737</accession>
<comment type="caution">
    <text evidence="2">The sequence shown here is derived from an EMBL/GenBank/DDBJ whole genome shotgun (WGS) entry which is preliminary data.</text>
</comment>
<feature type="domain" description="Transcription regulator PadR N-terminal" evidence="1">
    <location>
        <begin position="14"/>
        <end position="88"/>
    </location>
</feature>
<evidence type="ECO:0000313" key="3">
    <source>
        <dbReference type="Proteomes" id="UP000272400"/>
    </source>
</evidence>
<evidence type="ECO:0000313" key="2">
    <source>
        <dbReference type="EMBL" id="ROO89342.1"/>
    </source>
</evidence>
<sequence length="197" mass="21359">MPRPVLGRPAVLAVLGLLAERNAHPHLMLDDLRRRGPVHAAAISRSAVYHAVGTLTEEGWIEAVGHEPTGTGQVRTVYALTDAGRAQLVRRLDAEVRTPQREFSRFLGALARLDALGARGTVEALAERVARMRRSAAVDRARLAAARTAGVPRIRLLEAEYHLRLTEAEAAWAEELADDILGGAVRWPSPAGPQNPE</sequence>
<dbReference type="SUPFAM" id="SSF46785">
    <property type="entry name" value="Winged helix' DNA-binding domain"/>
    <property type="match status" value="1"/>
</dbReference>
<dbReference type="PANTHER" id="PTHR43252">
    <property type="entry name" value="TRANSCRIPTIONAL REGULATOR YQJI"/>
    <property type="match status" value="1"/>
</dbReference>
<dbReference type="InterPro" id="IPR005149">
    <property type="entry name" value="Tscrpt_reg_PadR_N"/>
</dbReference>
<dbReference type="GO" id="GO:0003677">
    <property type="term" value="F:DNA binding"/>
    <property type="evidence" value="ECO:0007669"/>
    <property type="project" value="UniProtKB-KW"/>
</dbReference>
<reference evidence="2 3" key="1">
    <citation type="submission" date="2018-11" db="EMBL/GenBank/DDBJ databases">
        <title>Sequencing the genomes of 1000 actinobacteria strains.</title>
        <authorList>
            <person name="Klenk H.-P."/>
        </authorList>
    </citation>
    <scope>NUCLEOTIDE SEQUENCE [LARGE SCALE GENOMIC DNA]</scope>
    <source>
        <strain evidence="2 3">DSM 44254</strain>
    </source>
</reference>
<organism evidence="2 3">
    <name type="scientific">Actinocorallia herbida</name>
    <dbReference type="NCBI Taxonomy" id="58109"/>
    <lineage>
        <taxon>Bacteria</taxon>
        <taxon>Bacillati</taxon>
        <taxon>Actinomycetota</taxon>
        <taxon>Actinomycetes</taxon>
        <taxon>Streptosporangiales</taxon>
        <taxon>Thermomonosporaceae</taxon>
        <taxon>Actinocorallia</taxon>
    </lineage>
</organism>
<dbReference type="Gene3D" id="1.10.10.10">
    <property type="entry name" value="Winged helix-like DNA-binding domain superfamily/Winged helix DNA-binding domain"/>
    <property type="match status" value="1"/>
</dbReference>
<dbReference type="InterPro" id="IPR036388">
    <property type="entry name" value="WH-like_DNA-bd_sf"/>
</dbReference>
<evidence type="ECO:0000259" key="1">
    <source>
        <dbReference type="Pfam" id="PF03551"/>
    </source>
</evidence>
<dbReference type="InterPro" id="IPR036390">
    <property type="entry name" value="WH_DNA-bd_sf"/>
</dbReference>
<dbReference type="Pfam" id="PF03551">
    <property type="entry name" value="PadR"/>
    <property type="match status" value="1"/>
</dbReference>
<dbReference type="Proteomes" id="UP000272400">
    <property type="component" value="Unassembled WGS sequence"/>
</dbReference>
<proteinExistence type="predicted"/>
<gene>
    <name evidence="2" type="ORF">EDD29_7032</name>
</gene>
<protein>
    <submittedName>
        <fullName evidence="2">DNA-binding PadR family transcriptional regulator</fullName>
    </submittedName>
</protein>
<keyword evidence="2" id="KW-0238">DNA-binding</keyword>
<dbReference type="AlphaFoldDB" id="A0A3N1D737"/>
<keyword evidence="3" id="KW-1185">Reference proteome</keyword>
<dbReference type="RefSeq" id="WP_123668455.1">
    <property type="nucleotide sequence ID" value="NZ_RJKE01000001.1"/>
</dbReference>